<feature type="compositionally biased region" description="Basic and acidic residues" evidence="1">
    <location>
        <begin position="75"/>
        <end position="87"/>
    </location>
</feature>
<reference evidence="2 3" key="1">
    <citation type="submission" date="2015-05" db="EMBL/GenBank/DDBJ databases">
        <title>Distinctive expansion of gene families associated with plant cell wall degradation and secondary metabolism in the genomes of grapevine trunk pathogens.</title>
        <authorList>
            <person name="Lawrence D.P."/>
            <person name="Travadon R."/>
            <person name="Rolshausen P.E."/>
            <person name="Baumgartner K."/>
        </authorList>
    </citation>
    <scope>NUCLEOTIDE SEQUENCE [LARGE SCALE GENOMIC DNA]</scope>
    <source>
        <strain evidence="2">UCRPC4</strain>
    </source>
</reference>
<accession>A0A0G2GD18</accession>
<dbReference type="EMBL" id="LCWF01000084">
    <property type="protein sequence ID" value="KKY21553.1"/>
    <property type="molecule type" value="Genomic_DNA"/>
</dbReference>
<comment type="caution">
    <text evidence="2">The sequence shown here is derived from an EMBL/GenBank/DDBJ whole genome shotgun (WGS) entry which is preliminary data.</text>
</comment>
<feature type="compositionally biased region" description="Basic and acidic residues" evidence="1">
    <location>
        <begin position="248"/>
        <end position="263"/>
    </location>
</feature>
<name>A0A0G2GD18_PHACM</name>
<feature type="compositionally biased region" description="Basic and acidic residues" evidence="1">
    <location>
        <begin position="311"/>
        <end position="321"/>
    </location>
</feature>
<evidence type="ECO:0000256" key="1">
    <source>
        <dbReference type="SAM" id="MobiDB-lite"/>
    </source>
</evidence>
<feature type="compositionally biased region" description="Polar residues" evidence="1">
    <location>
        <begin position="217"/>
        <end position="235"/>
    </location>
</feature>
<feature type="region of interest" description="Disordered" evidence="1">
    <location>
        <begin position="291"/>
        <end position="474"/>
    </location>
</feature>
<feature type="region of interest" description="Disordered" evidence="1">
    <location>
        <begin position="130"/>
        <end position="274"/>
    </location>
</feature>
<gene>
    <name evidence="2" type="ORF">UCRPC4_g03658</name>
</gene>
<keyword evidence="3" id="KW-1185">Reference proteome</keyword>
<feature type="compositionally biased region" description="Polar residues" evidence="1">
    <location>
        <begin position="134"/>
        <end position="148"/>
    </location>
</feature>
<feature type="region of interest" description="Disordered" evidence="1">
    <location>
        <begin position="53"/>
        <end position="111"/>
    </location>
</feature>
<sequence>MTTFIPYQPRRSTPAFGFNSIHASAVVRLPDLGLSRQNRRHAESLRLSNGMDLVGLTGADSRDATPEYSVTPEAPEARERGSVEHRLQSANDSSCSGHGDSDDDSDDELPPLTELLSQASGKRFRARFDLDPQSAISEQTDGSRNNRSGVDAEVTVTSDADTAVDAISGCSQDNPIVVNESDDEEDDGHDAAASGRNEPTFESASSADRLDPPSMSDLPSESIVNGVHGTQNSEPEQILQDREGEEDSKEKLDRSSRHTEHTEGGTTYDGVCREAPASSGHIYDIFAEFEKSFGMNGVKQKPQKQTLRARSPHDSSDHRGLPEPPHANSVSDEQHPDVANDDPDPSCFPGAGSTQESTSEPRQDSEGQVPFMEDIRIDCPTSSGLQGNVNSDPARSHFISDMPASERTLNSNAPLPSHAAADDTVRSSPGSGPRNVSAGKRPRQSPESVTPSPGDPASKRPRRVTKESWKAKEA</sequence>
<dbReference type="AlphaFoldDB" id="A0A0G2GD18"/>
<protein>
    <submittedName>
        <fullName evidence="2">Uncharacterized protein</fullName>
    </submittedName>
</protein>
<feature type="compositionally biased region" description="Basic and acidic residues" evidence="1">
    <location>
        <begin position="464"/>
        <end position="474"/>
    </location>
</feature>
<evidence type="ECO:0000313" key="3">
    <source>
        <dbReference type="Proteomes" id="UP000053317"/>
    </source>
</evidence>
<dbReference type="OrthoDB" id="5431390at2759"/>
<proteinExistence type="predicted"/>
<reference evidence="2 3" key="2">
    <citation type="submission" date="2015-05" db="EMBL/GenBank/DDBJ databases">
        <authorList>
            <person name="Morales-Cruz A."/>
            <person name="Amrine K.C."/>
            <person name="Cantu D."/>
        </authorList>
    </citation>
    <scope>NUCLEOTIDE SEQUENCE [LARGE SCALE GENOMIC DNA]</scope>
    <source>
        <strain evidence="2">UCRPC4</strain>
    </source>
</reference>
<dbReference type="Proteomes" id="UP000053317">
    <property type="component" value="Unassembled WGS sequence"/>
</dbReference>
<feature type="compositionally biased region" description="Polar residues" evidence="1">
    <location>
        <begin position="380"/>
        <end position="393"/>
    </location>
</feature>
<organism evidence="2 3">
    <name type="scientific">Phaeomoniella chlamydospora</name>
    <name type="common">Phaeoacremonium chlamydosporum</name>
    <dbReference type="NCBI Taxonomy" id="158046"/>
    <lineage>
        <taxon>Eukaryota</taxon>
        <taxon>Fungi</taxon>
        <taxon>Dikarya</taxon>
        <taxon>Ascomycota</taxon>
        <taxon>Pezizomycotina</taxon>
        <taxon>Eurotiomycetes</taxon>
        <taxon>Chaetothyriomycetidae</taxon>
        <taxon>Phaeomoniellales</taxon>
        <taxon>Phaeomoniellaceae</taxon>
        <taxon>Phaeomoniella</taxon>
    </lineage>
</organism>
<evidence type="ECO:0000313" key="2">
    <source>
        <dbReference type="EMBL" id="KKY21553.1"/>
    </source>
</evidence>